<dbReference type="PANTHER" id="PTHR31377:SF0">
    <property type="entry name" value="AGMATINE DEIMINASE-RELATED"/>
    <property type="match status" value="1"/>
</dbReference>
<dbReference type="Pfam" id="PF04371">
    <property type="entry name" value="PAD_porph"/>
    <property type="match status" value="1"/>
</dbReference>
<keyword evidence="3" id="KW-1185">Reference proteome</keyword>
<gene>
    <name evidence="2" type="ORF">LLEC1_04467</name>
</gene>
<dbReference type="AlphaFoldDB" id="A0A179IFZ1"/>
<reference evidence="2 3" key="1">
    <citation type="submission" date="2016-03" db="EMBL/GenBank/DDBJ databases">
        <title>Fine-scale spatial genetic structure of a fungal parasite of coffee scale insects.</title>
        <authorList>
            <person name="Jackson D."/>
            <person name="Zemenick K.A."/>
            <person name="Malloure B."/>
            <person name="Quandt C.A."/>
            <person name="James T.Y."/>
        </authorList>
    </citation>
    <scope>NUCLEOTIDE SEQUENCE [LARGE SCALE GENOMIC DNA]</scope>
    <source>
        <strain evidence="2 3">UM487</strain>
    </source>
</reference>
<evidence type="ECO:0008006" key="4">
    <source>
        <dbReference type="Google" id="ProtNLM"/>
    </source>
</evidence>
<organism evidence="2 3">
    <name type="scientific">Cordyceps confragosa</name>
    <name type="common">Lecanicillium lecanii</name>
    <dbReference type="NCBI Taxonomy" id="2714763"/>
    <lineage>
        <taxon>Eukaryota</taxon>
        <taxon>Fungi</taxon>
        <taxon>Dikarya</taxon>
        <taxon>Ascomycota</taxon>
        <taxon>Pezizomycotina</taxon>
        <taxon>Sordariomycetes</taxon>
        <taxon>Hypocreomycetidae</taxon>
        <taxon>Hypocreales</taxon>
        <taxon>Cordycipitaceae</taxon>
        <taxon>Akanthomyces</taxon>
    </lineage>
</organism>
<dbReference type="EMBL" id="LUKN01001256">
    <property type="protein sequence ID" value="OAR01265.1"/>
    <property type="molecule type" value="Genomic_DNA"/>
</dbReference>
<comment type="caution">
    <text evidence="2">The sequence shown here is derived from an EMBL/GenBank/DDBJ whole genome shotgun (WGS) entry which is preliminary data.</text>
</comment>
<dbReference type="SUPFAM" id="SSF55909">
    <property type="entry name" value="Pentein"/>
    <property type="match status" value="1"/>
</dbReference>
<dbReference type="Gene3D" id="3.75.10.10">
    <property type="entry name" value="L-arginine/glycine Amidinotransferase, Chain A"/>
    <property type="match status" value="1"/>
</dbReference>
<dbReference type="OrthoDB" id="544103at2759"/>
<dbReference type="Proteomes" id="UP000243081">
    <property type="component" value="Unassembled WGS sequence"/>
</dbReference>
<evidence type="ECO:0000256" key="1">
    <source>
        <dbReference type="ARBA" id="ARBA00022801"/>
    </source>
</evidence>
<dbReference type="OMA" id="IGVDCNT"/>
<accession>A0A179IFZ1</accession>
<proteinExistence type="predicted"/>
<dbReference type="GO" id="GO:0004668">
    <property type="term" value="F:protein-arginine deiminase activity"/>
    <property type="evidence" value="ECO:0007669"/>
    <property type="project" value="InterPro"/>
</dbReference>
<evidence type="ECO:0000313" key="2">
    <source>
        <dbReference type="EMBL" id="OAR01265.1"/>
    </source>
</evidence>
<evidence type="ECO:0000313" key="3">
    <source>
        <dbReference type="Proteomes" id="UP000243081"/>
    </source>
</evidence>
<dbReference type="PANTHER" id="PTHR31377">
    <property type="entry name" value="AGMATINE DEIMINASE-RELATED"/>
    <property type="match status" value="1"/>
</dbReference>
<dbReference type="GO" id="GO:0009446">
    <property type="term" value="P:putrescine biosynthetic process"/>
    <property type="evidence" value="ECO:0007669"/>
    <property type="project" value="InterPro"/>
</dbReference>
<protein>
    <recommendedName>
        <fullName evidence="4">Agmatine deiminase</fullName>
    </recommendedName>
</protein>
<dbReference type="InterPro" id="IPR007466">
    <property type="entry name" value="Peptidyl-Arg-deiminase_porph"/>
</dbReference>
<name>A0A179IFZ1_CORDF</name>
<dbReference type="GO" id="GO:0047632">
    <property type="term" value="F:agmatine deiminase activity"/>
    <property type="evidence" value="ECO:0007669"/>
    <property type="project" value="TreeGrafter"/>
</dbReference>
<sequence length="408" mass="44066">MAIKNLISLISGLPRPSHLLALLHASHCQAIVAQHLSHLATCIRPAETARQQSIVLSWPGAGIAYIDDIMGMRAEVNAAISAVADAVARFEPVKLLVDAEQFDDAQRRFPSNGTLQRAHPVEVCVVESGGTDLWMRDIAPTFTRGADGRLRGVDFNFNGWGKMAGCEESARLAKTLLDAMGVPRVASSITTEGGAFEIDGHGTLMASESCIVNANRNPGQTRAQIEAELARTLGVQKFIWVPGAKDLDSTDFHIDAVARFARPGTVLFASPRPECASDSEQDTQWINAHHEARRILAAATDARGHPLEIIDMAEPRLEEVIVEKKAREALLASQTNTSANRPVFSYVNYLLVNGGVVFPQFGDRTADEAALQTARKVFSDREVVTVNVRVLGLVGGGIHCISQEVPLV</sequence>
<keyword evidence="1" id="KW-0378">Hydrolase</keyword>